<keyword evidence="3" id="KW-1185">Reference proteome</keyword>
<dbReference type="PANTHER" id="PTHR48098">
    <property type="entry name" value="ENTEROCHELIN ESTERASE-RELATED"/>
    <property type="match status" value="1"/>
</dbReference>
<dbReference type="InterPro" id="IPR029058">
    <property type="entry name" value="AB_hydrolase_fold"/>
</dbReference>
<dbReference type="Pfam" id="PF00756">
    <property type="entry name" value="Esterase"/>
    <property type="match status" value="1"/>
</dbReference>
<evidence type="ECO:0000256" key="1">
    <source>
        <dbReference type="SAM" id="SignalP"/>
    </source>
</evidence>
<dbReference type="EMBL" id="RJTM01000099">
    <property type="protein sequence ID" value="RNL84092.1"/>
    <property type="molecule type" value="Genomic_DNA"/>
</dbReference>
<dbReference type="Proteomes" id="UP000267469">
    <property type="component" value="Unassembled WGS sequence"/>
</dbReference>
<dbReference type="AlphaFoldDB" id="A0A3N0E8C1"/>
<evidence type="ECO:0000313" key="3">
    <source>
        <dbReference type="Proteomes" id="UP000267469"/>
    </source>
</evidence>
<protein>
    <submittedName>
        <fullName evidence="2">Esterase</fullName>
    </submittedName>
</protein>
<dbReference type="Gene3D" id="3.40.50.1820">
    <property type="entry name" value="alpha/beta hydrolase"/>
    <property type="match status" value="1"/>
</dbReference>
<dbReference type="RefSeq" id="WP_123216682.1">
    <property type="nucleotide sequence ID" value="NZ_RJTM01000099.1"/>
</dbReference>
<feature type="signal peptide" evidence="1">
    <location>
        <begin position="1"/>
        <end position="20"/>
    </location>
</feature>
<dbReference type="Gene3D" id="1.25.40.10">
    <property type="entry name" value="Tetratricopeptide repeat domain"/>
    <property type="match status" value="1"/>
</dbReference>
<name>A0A3N0E8C1_SINP1</name>
<keyword evidence="1" id="KW-0732">Signal</keyword>
<dbReference type="InterPro" id="IPR050583">
    <property type="entry name" value="Mycobacterial_A85_antigen"/>
</dbReference>
<feature type="chain" id="PRO_5017969118" evidence="1">
    <location>
        <begin position="21"/>
        <end position="383"/>
    </location>
</feature>
<dbReference type="InterPro" id="IPR011990">
    <property type="entry name" value="TPR-like_helical_dom_sf"/>
</dbReference>
<dbReference type="OrthoDB" id="1142077at2"/>
<sequence length="383" mass="44514">MNKLVLTSVCLLLTIYNLSAQYKETSYPSQKLGETRDVVFHVPKNYDAKKKYPLIVVLDADYLFDMVMAAARFFRHNDEMPESIIVGIRQEGHRNSDCNYNDDTGFPKDKGNNFFEFIGMELIPSLAEKYSLAGFNIIIGHGLTANFTNYYLFKDRPLFDAYINIEPAFAPNMENYLSSRLSTLTSQKFYHLIAADKNRDPETASRITELHHLLETVENEKLRYHFYTIEDSDSYTVAAYAVPRSLYRIFDLYRPIDPGQYKQEVLAYDKGPVYEYLEKKYNAIAATYHVQKDTRLNDIMAIYAASIAKEDLVSLEHLARLGKKEFSGSMLGYFFEAEFYEKSGNPKKALRTYEKAFLMKEIDFLTKDMMQERIFTIKKDMGW</sequence>
<evidence type="ECO:0000313" key="2">
    <source>
        <dbReference type="EMBL" id="RNL84092.1"/>
    </source>
</evidence>
<accession>A0A3N0E8C1</accession>
<reference evidence="2 3" key="1">
    <citation type="submission" date="2018-10" db="EMBL/GenBank/DDBJ databases">
        <title>Sinomicrobium pectinilyticum sp. nov., a pectinase-producing bacterium isolated from alkaline and saline soil, and emended description of the genus Sinomicrobium.</title>
        <authorList>
            <person name="Cheng B."/>
            <person name="Li C."/>
            <person name="Lai Q."/>
            <person name="Du M."/>
            <person name="Shao Z."/>
            <person name="Xu P."/>
            <person name="Yang C."/>
        </authorList>
    </citation>
    <scope>NUCLEOTIDE SEQUENCE [LARGE SCALE GENOMIC DNA]</scope>
    <source>
        <strain evidence="2 3">5DNS001</strain>
    </source>
</reference>
<gene>
    <name evidence="2" type="ORF">ED312_14205</name>
</gene>
<dbReference type="SUPFAM" id="SSF53474">
    <property type="entry name" value="alpha/beta-Hydrolases"/>
    <property type="match status" value="1"/>
</dbReference>
<dbReference type="InterPro" id="IPR000801">
    <property type="entry name" value="Esterase-like"/>
</dbReference>
<proteinExistence type="predicted"/>
<organism evidence="2 3">
    <name type="scientific">Sinomicrobium pectinilyticum</name>
    <dbReference type="NCBI Taxonomy" id="1084421"/>
    <lineage>
        <taxon>Bacteria</taxon>
        <taxon>Pseudomonadati</taxon>
        <taxon>Bacteroidota</taxon>
        <taxon>Flavobacteriia</taxon>
        <taxon>Flavobacteriales</taxon>
        <taxon>Flavobacteriaceae</taxon>
        <taxon>Sinomicrobium</taxon>
    </lineage>
</organism>
<dbReference type="PANTHER" id="PTHR48098:SF6">
    <property type="entry name" value="FERRI-BACILLIBACTIN ESTERASE BESA"/>
    <property type="match status" value="1"/>
</dbReference>
<comment type="caution">
    <text evidence="2">The sequence shown here is derived from an EMBL/GenBank/DDBJ whole genome shotgun (WGS) entry which is preliminary data.</text>
</comment>